<evidence type="ECO:0000256" key="6">
    <source>
        <dbReference type="ARBA" id="ARBA00022792"/>
    </source>
</evidence>
<dbReference type="InterPro" id="IPR000223">
    <property type="entry name" value="Pept_S26A_signal_pept_1"/>
</dbReference>
<organism evidence="16 17">
    <name type="scientific">Moesziomyces aphidis</name>
    <name type="common">Pseudozyma aphidis</name>
    <dbReference type="NCBI Taxonomy" id="84754"/>
    <lineage>
        <taxon>Eukaryota</taxon>
        <taxon>Fungi</taxon>
        <taxon>Dikarya</taxon>
        <taxon>Basidiomycota</taxon>
        <taxon>Ustilaginomycotina</taxon>
        <taxon>Ustilaginomycetes</taxon>
        <taxon>Ustilaginales</taxon>
        <taxon>Ustilaginaceae</taxon>
        <taxon>Moesziomyces</taxon>
    </lineage>
</organism>
<name>W3VQI8_MOEAP</name>
<protein>
    <recommendedName>
        <fullName evidence="3">Mitochondrial inner membrane protease subunit 2</fullName>
    </recommendedName>
</protein>
<dbReference type="HOGENOM" id="CLU_056215_0_0_1"/>
<dbReference type="Proteomes" id="UP000019462">
    <property type="component" value="Unassembled WGS sequence"/>
</dbReference>
<dbReference type="GO" id="GO:0006465">
    <property type="term" value="P:signal peptide processing"/>
    <property type="evidence" value="ECO:0007669"/>
    <property type="project" value="InterPro"/>
</dbReference>
<dbReference type="GO" id="GO:0004252">
    <property type="term" value="F:serine-type endopeptidase activity"/>
    <property type="evidence" value="ECO:0007669"/>
    <property type="project" value="InterPro"/>
</dbReference>
<dbReference type="GO" id="GO:0042720">
    <property type="term" value="C:mitochondrial inner membrane peptidase complex"/>
    <property type="evidence" value="ECO:0007669"/>
    <property type="project" value="InterPro"/>
</dbReference>
<feature type="region of interest" description="Disordered" evidence="12">
    <location>
        <begin position="52"/>
        <end position="109"/>
    </location>
</feature>
<dbReference type="PANTHER" id="PTHR46041">
    <property type="entry name" value="MITOCHONDRIAL INNER MEMBRANE PROTEASE SUBUNIT 2"/>
    <property type="match status" value="1"/>
</dbReference>
<dbReference type="PANTHER" id="PTHR46041:SF2">
    <property type="entry name" value="MITOCHONDRIAL INNER MEMBRANE PROTEASE SUBUNIT 2"/>
    <property type="match status" value="1"/>
</dbReference>
<feature type="signal peptide" evidence="14">
    <location>
        <begin position="1"/>
        <end position="26"/>
    </location>
</feature>
<dbReference type="InterPro" id="IPR019757">
    <property type="entry name" value="Pept_S26A_signal_pept_1_Lys-AS"/>
</dbReference>
<keyword evidence="14" id="KW-0732">Signal</keyword>
<dbReference type="AlphaFoldDB" id="W3VQI8"/>
<evidence type="ECO:0000256" key="7">
    <source>
        <dbReference type="ARBA" id="ARBA00022801"/>
    </source>
</evidence>
<evidence type="ECO:0000259" key="15">
    <source>
        <dbReference type="Pfam" id="PF10502"/>
    </source>
</evidence>
<feature type="domain" description="Peptidase S26" evidence="15">
    <location>
        <begin position="118"/>
        <end position="211"/>
    </location>
</feature>
<evidence type="ECO:0000256" key="11">
    <source>
        <dbReference type="PIRSR" id="PIRSR600223-1"/>
    </source>
</evidence>
<keyword evidence="8 13" id="KW-1133">Transmembrane helix</keyword>
<comment type="subcellular location">
    <subcellularLocation>
        <location evidence="1">Mitochondrion inner membrane</location>
        <topology evidence="1">Single-pass membrane protein</topology>
    </subcellularLocation>
</comment>
<evidence type="ECO:0000256" key="10">
    <source>
        <dbReference type="ARBA" id="ARBA00023136"/>
    </source>
</evidence>
<evidence type="ECO:0000313" key="16">
    <source>
        <dbReference type="EMBL" id="ETS63062.1"/>
    </source>
</evidence>
<evidence type="ECO:0000256" key="1">
    <source>
        <dbReference type="ARBA" id="ARBA00004434"/>
    </source>
</evidence>
<keyword evidence="17" id="KW-1185">Reference proteome</keyword>
<proteinExistence type="inferred from homology"/>
<evidence type="ECO:0000256" key="5">
    <source>
        <dbReference type="ARBA" id="ARBA00022692"/>
    </source>
</evidence>
<evidence type="ECO:0000256" key="9">
    <source>
        <dbReference type="ARBA" id="ARBA00023128"/>
    </source>
</evidence>
<keyword evidence="7" id="KW-0378">Hydrolase</keyword>
<dbReference type="SUPFAM" id="SSF51306">
    <property type="entry name" value="LexA/Signal peptidase"/>
    <property type="match status" value="1"/>
</dbReference>
<dbReference type="InterPro" id="IPR036286">
    <property type="entry name" value="LexA/Signal_pep-like_sf"/>
</dbReference>
<keyword evidence="9" id="KW-0496">Mitochondrion</keyword>
<dbReference type="EMBL" id="AWNI01000009">
    <property type="protein sequence ID" value="ETS63062.1"/>
    <property type="molecule type" value="Genomic_DNA"/>
</dbReference>
<dbReference type="Gene3D" id="2.10.109.10">
    <property type="entry name" value="Umud Fragment, subunit A"/>
    <property type="match status" value="1"/>
</dbReference>
<feature type="active site" evidence="11">
    <location>
        <position position="199"/>
    </location>
</feature>
<evidence type="ECO:0000256" key="2">
    <source>
        <dbReference type="ARBA" id="ARBA00007066"/>
    </source>
</evidence>
<accession>W3VQI8</accession>
<feature type="compositionally biased region" description="Low complexity" evidence="12">
    <location>
        <begin position="52"/>
        <end position="102"/>
    </location>
</feature>
<feature type="region of interest" description="Disordered" evidence="12">
    <location>
        <begin position="290"/>
        <end position="324"/>
    </location>
</feature>
<dbReference type="GO" id="GO:0006627">
    <property type="term" value="P:protein processing involved in protein targeting to mitochondrion"/>
    <property type="evidence" value="ECO:0007669"/>
    <property type="project" value="InterPro"/>
</dbReference>
<evidence type="ECO:0000256" key="3">
    <source>
        <dbReference type="ARBA" id="ARBA00013650"/>
    </source>
</evidence>
<feature type="chain" id="PRO_5004834499" description="Mitochondrial inner membrane protease subunit 2" evidence="14">
    <location>
        <begin position="27"/>
        <end position="408"/>
    </location>
</feature>
<feature type="compositionally biased region" description="Pro residues" evidence="12">
    <location>
        <begin position="292"/>
        <end position="303"/>
    </location>
</feature>
<dbReference type="CDD" id="cd06530">
    <property type="entry name" value="S26_SPase_I"/>
    <property type="match status" value="1"/>
</dbReference>
<keyword evidence="4" id="KW-0645">Protease</keyword>
<evidence type="ECO:0000313" key="17">
    <source>
        <dbReference type="Proteomes" id="UP000019462"/>
    </source>
</evidence>
<dbReference type="InterPro" id="IPR019533">
    <property type="entry name" value="Peptidase_S26"/>
</dbReference>
<evidence type="ECO:0000256" key="12">
    <source>
        <dbReference type="SAM" id="MobiDB-lite"/>
    </source>
</evidence>
<evidence type="ECO:0000256" key="13">
    <source>
        <dbReference type="SAM" id="Phobius"/>
    </source>
</evidence>
<dbReference type="PRINTS" id="PR00727">
    <property type="entry name" value="LEADERPTASE"/>
</dbReference>
<evidence type="ECO:0000256" key="14">
    <source>
        <dbReference type="SAM" id="SignalP"/>
    </source>
</evidence>
<keyword evidence="10 13" id="KW-0472">Membrane</keyword>
<reference evidence="16 17" key="1">
    <citation type="journal article" date="2014" name="Genome Announc.">
        <title>Genome sequence of the basidiomycetous fungus Pseudozyma aphidis DSM70725, an efficient producer of biosurfactant mannosylerythritol lipids.</title>
        <authorList>
            <person name="Lorenz S."/>
            <person name="Guenther M."/>
            <person name="Grumaz C."/>
            <person name="Rupp S."/>
            <person name="Zibek S."/>
            <person name="Sohn K."/>
        </authorList>
    </citation>
    <scope>NUCLEOTIDE SEQUENCE [LARGE SCALE GENOMIC DNA]</scope>
    <source>
        <strain evidence="17">ATCC 32657 / CBS 517.83 / DSM 70725 / JCM 10318 / NBRC 10182 / NRRL Y-7954 / St-0401</strain>
    </source>
</reference>
<comment type="caution">
    <text evidence="16">The sequence shown here is derived from an EMBL/GenBank/DDBJ whole genome shotgun (WGS) entry which is preliminary data.</text>
</comment>
<dbReference type="Pfam" id="PF10502">
    <property type="entry name" value="Peptidase_S26"/>
    <property type="match status" value="1"/>
</dbReference>
<dbReference type="OrthoDB" id="308440at2759"/>
<sequence>MNDLAHLAPVILTLLVCRKLLQLDSSLPPTRLGLQEDVDGCCSGAPASLRCSSTSTSSSDSHTPAPESKAAPSSSTSSSSSPSGHAGASDSANHSAHGGPPFSFEPPRPRRGKVRRAMFVLGWIPVAAFITSHLYSLGNVTGGSMSPTFNGPYAEASAANARADVVLLNRSVSYQHNELRPGDIVTLISPLDPRLLLTKRVIALPGDTVRVWAPGASTSAGKWTRIKIPPGHVWVEGDAAVDIVPRSLEKVANSARLPAGVRNKSRDSREFGPVPMGLITSKIDWIVWPPKRFGPPGPRPTPAPQRTQAGQYPPSLTEPEDRSTQVNPSLARILDEMTQLAPGARAKAHPEDSVISPYIDWNDPNAEPEAHDIDAGTAESGVLETAGEARKTAWNSLSRGGRLGDDAD</sequence>
<keyword evidence="5 13" id="KW-0812">Transmembrane</keyword>
<feature type="transmembrane region" description="Helical" evidence="13">
    <location>
        <begin position="117"/>
        <end position="137"/>
    </location>
</feature>
<comment type="similarity">
    <text evidence="2">Belongs to the peptidase S26 family. IMP2 subfamily.</text>
</comment>
<evidence type="ECO:0000256" key="8">
    <source>
        <dbReference type="ARBA" id="ARBA00022989"/>
    </source>
</evidence>
<evidence type="ECO:0000256" key="4">
    <source>
        <dbReference type="ARBA" id="ARBA00022670"/>
    </source>
</evidence>
<feature type="active site" evidence="11">
    <location>
        <position position="144"/>
    </location>
</feature>
<keyword evidence="6" id="KW-0999">Mitochondrion inner membrane</keyword>
<dbReference type="PROSITE" id="PS00760">
    <property type="entry name" value="SPASE_I_2"/>
    <property type="match status" value="1"/>
</dbReference>
<gene>
    <name evidence="16" type="ORF">PaG_02837</name>
</gene>
<feature type="region of interest" description="Disordered" evidence="12">
    <location>
        <begin position="360"/>
        <end position="408"/>
    </location>
</feature>
<dbReference type="InterPro" id="IPR037730">
    <property type="entry name" value="IMP2"/>
</dbReference>